<keyword evidence="3" id="KW-0732">Signal</keyword>
<feature type="transmembrane region" description="Helical" evidence="2">
    <location>
        <begin position="628"/>
        <end position="649"/>
    </location>
</feature>
<evidence type="ECO:0000313" key="6">
    <source>
        <dbReference type="Proteomes" id="UP000440578"/>
    </source>
</evidence>
<dbReference type="Pfam" id="PF01757">
    <property type="entry name" value="Acyl_transf_3"/>
    <property type="match status" value="1"/>
</dbReference>
<sequence>MVARWIVLLAVALAAVSAEQGPRQQLLQRLPDLSWSRLSALERLVETSGHLSTEELLRRTGTLELYQALPEADGQLDRLNLLIGLLIGPYITPLAAFREISPLCRQHSWQYVTNILGINNTWALMMFDSVGKLPDGIFAGNTNPVGIWDECLNVEAVIDGIREEDHMFKGKYCRPEFGLLTNASEDGQVQHSLSELHNWSPDPSGLGIEPILPPLIHVSGHTVLSQLIVSVGLCIPSSCSADELRLGLEKKMPGVAVTLPDGNCHVLDQETTFTGGDIAVMTILCVVGLLMIVGTFIDVVKESAAEDGATVSVVVDSKFRARMPGLLVAYIFMRNMERSKGKFNIIMYYVHRYIRLTPVLAMVIAFVSTLYRHIGNGPFWSNIAENGTPEVCSEYWWRNLLYVNNLFDPQELCLGQTWYLANDMQMFIASPIVLLPLFFYPILGQIWLMFLIALNVFVTGYVTAYNDLGPQDNGNNATQLRYFMPYCRYGAYLVGVYTGYFLHVRRRRPLKLSLPAVLAGWTVSALTACCIVYGMYEYSTVPALAVPSRSVAIIYGSMNRPVWAMCLAWVVIACVHGYGGFINTLLSWKFWIPLSRVTYCCYLVSIDTQVFFYATLKSVLYFDQTNAVYQFLATLCIAVAVATVFSLAFESPMLALEKIIFANVGTGAPKKKPVEPEPVASKPELETELADGSPQEEVENNSS</sequence>
<feature type="chain" id="PRO_5025377453" evidence="3">
    <location>
        <begin position="19"/>
        <end position="703"/>
    </location>
</feature>
<evidence type="ECO:0000259" key="4">
    <source>
        <dbReference type="SMART" id="SM00703"/>
    </source>
</evidence>
<dbReference type="Pfam" id="PF20146">
    <property type="entry name" value="NRF"/>
    <property type="match status" value="1"/>
</dbReference>
<feature type="transmembrane region" description="Helical" evidence="2">
    <location>
        <begin position="446"/>
        <end position="463"/>
    </location>
</feature>
<feature type="transmembrane region" description="Helical" evidence="2">
    <location>
        <begin position="418"/>
        <end position="439"/>
    </location>
</feature>
<feature type="transmembrane region" description="Helical" evidence="2">
    <location>
        <begin position="514"/>
        <end position="536"/>
    </location>
</feature>
<reference evidence="5 6" key="1">
    <citation type="submission" date="2019-07" db="EMBL/GenBank/DDBJ databases">
        <title>Draft genome assembly of a fouling barnacle, Amphibalanus amphitrite (Darwin, 1854): The first reference genome for Thecostraca.</title>
        <authorList>
            <person name="Kim W."/>
        </authorList>
    </citation>
    <scope>NUCLEOTIDE SEQUENCE [LARGE SCALE GENOMIC DNA]</scope>
    <source>
        <strain evidence="5">SNU_AA5</strain>
        <tissue evidence="5">Soma without cirri and trophi</tissue>
    </source>
</reference>
<feature type="region of interest" description="Disordered" evidence="1">
    <location>
        <begin position="667"/>
        <end position="703"/>
    </location>
</feature>
<name>A0A6A4VJD9_AMPAM</name>
<feature type="signal peptide" evidence="3">
    <location>
        <begin position="1"/>
        <end position="18"/>
    </location>
</feature>
<feature type="transmembrane region" description="Helical" evidence="2">
    <location>
        <begin position="597"/>
        <end position="616"/>
    </location>
</feature>
<keyword evidence="2" id="KW-1133">Transmembrane helix</keyword>
<evidence type="ECO:0000256" key="3">
    <source>
        <dbReference type="SAM" id="SignalP"/>
    </source>
</evidence>
<dbReference type="InterPro" id="IPR002656">
    <property type="entry name" value="Acyl_transf_3_dom"/>
</dbReference>
<keyword evidence="6" id="KW-1185">Reference proteome</keyword>
<protein>
    <submittedName>
        <fullName evidence="5">Nose resistant to fluoxetine protein 6</fullName>
    </submittedName>
</protein>
<feature type="compositionally biased region" description="Acidic residues" evidence="1">
    <location>
        <begin position="686"/>
        <end position="703"/>
    </location>
</feature>
<evidence type="ECO:0000256" key="1">
    <source>
        <dbReference type="SAM" id="MobiDB-lite"/>
    </source>
</evidence>
<dbReference type="InterPro" id="IPR006621">
    <property type="entry name" value="Nose-resist-to-fluoxetine_N"/>
</dbReference>
<dbReference type="PANTHER" id="PTHR11161">
    <property type="entry name" value="O-ACYLTRANSFERASE"/>
    <property type="match status" value="1"/>
</dbReference>
<dbReference type="OrthoDB" id="10006435at2759"/>
<gene>
    <name evidence="5" type="primary">nrf-6_2</name>
    <name evidence="5" type="ORF">FJT64_010278</name>
</gene>
<dbReference type="PANTHER" id="PTHR11161:SF0">
    <property type="entry name" value="O-ACYLTRANSFERASE LIKE PROTEIN"/>
    <property type="match status" value="1"/>
</dbReference>
<dbReference type="GO" id="GO:0016747">
    <property type="term" value="F:acyltransferase activity, transferring groups other than amino-acyl groups"/>
    <property type="evidence" value="ECO:0007669"/>
    <property type="project" value="InterPro"/>
</dbReference>
<organism evidence="5 6">
    <name type="scientific">Amphibalanus amphitrite</name>
    <name type="common">Striped barnacle</name>
    <name type="synonym">Balanus amphitrite</name>
    <dbReference type="NCBI Taxonomy" id="1232801"/>
    <lineage>
        <taxon>Eukaryota</taxon>
        <taxon>Metazoa</taxon>
        <taxon>Ecdysozoa</taxon>
        <taxon>Arthropoda</taxon>
        <taxon>Crustacea</taxon>
        <taxon>Multicrustacea</taxon>
        <taxon>Cirripedia</taxon>
        <taxon>Thoracica</taxon>
        <taxon>Thoracicalcarea</taxon>
        <taxon>Balanomorpha</taxon>
        <taxon>Balanoidea</taxon>
        <taxon>Balanidae</taxon>
        <taxon>Amphibalaninae</taxon>
        <taxon>Amphibalanus</taxon>
    </lineage>
</organism>
<evidence type="ECO:0000313" key="5">
    <source>
        <dbReference type="EMBL" id="KAF0291634.1"/>
    </source>
</evidence>
<feature type="domain" description="Nose resistant-to-fluoxetine protein N-terminal" evidence="4">
    <location>
        <begin position="101"/>
        <end position="265"/>
    </location>
</feature>
<feature type="transmembrane region" description="Helical" evidence="2">
    <location>
        <begin position="483"/>
        <end position="502"/>
    </location>
</feature>
<dbReference type="EMBL" id="VIIS01001863">
    <property type="protein sequence ID" value="KAF0291634.1"/>
    <property type="molecule type" value="Genomic_DNA"/>
</dbReference>
<feature type="transmembrane region" description="Helical" evidence="2">
    <location>
        <begin position="278"/>
        <end position="297"/>
    </location>
</feature>
<dbReference type="SMART" id="SM00703">
    <property type="entry name" value="NRF"/>
    <property type="match status" value="1"/>
</dbReference>
<accession>A0A6A4VJD9</accession>
<feature type="transmembrane region" description="Helical" evidence="2">
    <location>
        <begin position="353"/>
        <end position="371"/>
    </location>
</feature>
<dbReference type="Proteomes" id="UP000440578">
    <property type="component" value="Unassembled WGS sequence"/>
</dbReference>
<evidence type="ECO:0000256" key="2">
    <source>
        <dbReference type="SAM" id="Phobius"/>
    </source>
</evidence>
<keyword evidence="2" id="KW-0472">Membrane</keyword>
<dbReference type="AlphaFoldDB" id="A0A6A4VJD9"/>
<keyword evidence="2" id="KW-0812">Transmembrane</keyword>
<proteinExistence type="predicted"/>
<feature type="transmembrane region" description="Helical" evidence="2">
    <location>
        <begin position="562"/>
        <end position="585"/>
    </location>
</feature>
<comment type="caution">
    <text evidence="5">The sequence shown here is derived from an EMBL/GenBank/DDBJ whole genome shotgun (WGS) entry which is preliminary data.</text>
</comment>
<dbReference type="InterPro" id="IPR052728">
    <property type="entry name" value="O2_lipid_transport_reg"/>
</dbReference>